<dbReference type="Proteomes" id="UP000321723">
    <property type="component" value="Unassembled WGS sequence"/>
</dbReference>
<sequence length="352" mass="35749">MTSTVRRRPGHPSAVWQGGRVRYVIIGAGAVGGTIGGLLAEAGREVVLVARGAHLDAMRADGLHLTTPAGARVVYAPVAAGPDDVELRPGDVLVLAVKSQDTAATTEQWAGRPVAGGRTAGEDLLLVCAQNGVDNERTALRRFARVAGMCVWLPATFLEPGRVSAGGSPVTGVLTLGPVPGGEPDPDLAVVAADLEAAGFRAPVVPDVLAWKYAKLLSNLGNAVEALCGPVRGPAKDLASAATAEARDVLAAAGIAPVDPAVEAAARDGFTLVPLPGVDRRGGSTWQSLVRGAGSVEAAYLNGEIVLLGRLHGVPTPVNATLLRLVERAVARGEQPGTHDAAAVLDAARVAA</sequence>
<dbReference type="SUPFAM" id="SSF48179">
    <property type="entry name" value="6-phosphogluconate dehydrogenase C-terminal domain-like"/>
    <property type="match status" value="1"/>
</dbReference>
<dbReference type="EC" id="1.1.1.169" evidence="5"/>
<organism evidence="4 6">
    <name type="scientific">Cellulomonas hominis</name>
    <dbReference type="NCBI Taxonomy" id="156981"/>
    <lineage>
        <taxon>Bacteria</taxon>
        <taxon>Bacillati</taxon>
        <taxon>Actinomycetota</taxon>
        <taxon>Actinomycetes</taxon>
        <taxon>Micrococcales</taxon>
        <taxon>Cellulomonadaceae</taxon>
        <taxon>Cellulomonas</taxon>
    </lineage>
</organism>
<dbReference type="AlphaFoldDB" id="A0A511FF11"/>
<dbReference type="RefSeq" id="WP_246803116.1">
    <property type="nucleotide sequence ID" value="NZ_BJVQ01000050.1"/>
</dbReference>
<comment type="caution">
    <text evidence="4">The sequence shown here is derived from an EMBL/GenBank/DDBJ whole genome shotgun (WGS) entry which is preliminary data.</text>
</comment>
<protein>
    <submittedName>
        <fullName evidence="4">2-dehydropantoate 2-reductase</fullName>
        <ecNumber evidence="5">1.1.1.169</ecNumber>
    </submittedName>
</protein>
<keyword evidence="1" id="KW-0472">Membrane</keyword>
<dbReference type="PANTHER" id="PTHR21708">
    <property type="entry name" value="PROBABLE 2-DEHYDROPANTOATE 2-REDUCTASE"/>
    <property type="match status" value="1"/>
</dbReference>
<dbReference type="EMBL" id="JACHDN010000001">
    <property type="protein sequence ID" value="MBB5474220.1"/>
    <property type="molecule type" value="Genomic_DNA"/>
</dbReference>
<evidence type="ECO:0000313" key="6">
    <source>
        <dbReference type="Proteomes" id="UP000321723"/>
    </source>
</evidence>
<dbReference type="SUPFAM" id="SSF51735">
    <property type="entry name" value="NAD(P)-binding Rossmann-fold domains"/>
    <property type="match status" value="1"/>
</dbReference>
<reference evidence="5 7" key="2">
    <citation type="submission" date="2020-08" db="EMBL/GenBank/DDBJ databases">
        <title>Sequencing the genomes of 1000 actinobacteria strains.</title>
        <authorList>
            <person name="Klenk H.-P."/>
        </authorList>
    </citation>
    <scope>NUCLEOTIDE SEQUENCE [LARGE SCALE GENOMIC DNA]</scope>
    <source>
        <strain evidence="5 7">DSM 9581</strain>
    </source>
</reference>
<dbReference type="Pfam" id="PF08546">
    <property type="entry name" value="ApbA_C"/>
    <property type="match status" value="1"/>
</dbReference>
<dbReference type="Gene3D" id="3.40.50.720">
    <property type="entry name" value="NAD(P)-binding Rossmann-like Domain"/>
    <property type="match status" value="1"/>
</dbReference>
<dbReference type="PANTHER" id="PTHR21708:SF26">
    <property type="entry name" value="2-DEHYDROPANTOATE 2-REDUCTASE"/>
    <property type="match status" value="1"/>
</dbReference>
<feature type="transmembrane region" description="Helical" evidence="1">
    <location>
        <begin position="21"/>
        <end position="40"/>
    </location>
</feature>
<evidence type="ECO:0000259" key="3">
    <source>
        <dbReference type="Pfam" id="PF08546"/>
    </source>
</evidence>
<evidence type="ECO:0000313" key="7">
    <source>
        <dbReference type="Proteomes" id="UP000564629"/>
    </source>
</evidence>
<dbReference type="Gene3D" id="1.10.1040.10">
    <property type="entry name" value="N-(1-d-carboxylethyl)-l-norvaline Dehydrogenase, domain 2"/>
    <property type="match status" value="1"/>
</dbReference>
<dbReference type="InterPro" id="IPR013332">
    <property type="entry name" value="KPR_N"/>
</dbReference>
<name>A0A511FF11_9CELL</name>
<dbReference type="InterPro" id="IPR008927">
    <property type="entry name" value="6-PGluconate_DH-like_C_sf"/>
</dbReference>
<gene>
    <name evidence="4" type="ORF">CHO01_29550</name>
    <name evidence="5" type="ORF">HNR08_002956</name>
</gene>
<dbReference type="Pfam" id="PF02558">
    <property type="entry name" value="ApbA"/>
    <property type="match status" value="1"/>
</dbReference>
<dbReference type="InterPro" id="IPR051402">
    <property type="entry name" value="KPR-Related"/>
</dbReference>
<keyword evidence="6" id="KW-1185">Reference proteome</keyword>
<evidence type="ECO:0000256" key="1">
    <source>
        <dbReference type="SAM" id="Phobius"/>
    </source>
</evidence>
<evidence type="ECO:0000313" key="4">
    <source>
        <dbReference type="EMBL" id="GEL47839.1"/>
    </source>
</evidence>
<keyword evidence="5" id="KW-0560">Oxidoreductase</keyword>
<dbReference type="InterPro" id="IPR036291">
    <property type="entry name" value="NAD(P)-bd_dom_sf"/>
</dbReference>
<dbReference type="EMBL" id="BJVQ01000050">
    <property type="protein sequence ID" value="GEL47839.1"/>
    <property type="molecule type" value="Genomic_DNA"/>
</dbReference>
<evidence type="ECO:0000313" key="5">
    <source>
        <dbReference type="EMBL" id="MBB5474220.1"/>
    </source>
</evidence>
<feature type="domain" description="Ketopantoate reductase C-terminal" evidence="3">
    <location>
        <begin position="208"/>
        <end position="327"/>
    </location>
</feature>
<accession>A0A511FF11</accession>
<dbReference type="InterPro" id="IPR013752">
    <property type="entry name" value="KPA_reductase"/>
</dbReference>
<proteinExistence type="predicted"/>
<evidence type="ECO:0000259" key="2">
    <source>
        <dbReference type="Pfam" id="PF02558"/>
    </source>
</evidence>
<dbReference type="InterPro" id="IPR013328">
    <property type="entry name" value="6PGD_dom2"/>
</dbReference>
<dbReference type="GO" id="GO:0008677">
    <property type="term" value="F:2-dehydropantoate 2-reductase activity"/>
    <property type="evidence" value="ECO:0007669"/>
    <property type="project" value="UniProtKB-EC"/>
</dbReference>
<reference evidence="4 6" key="1">
    <citation type="submission" date="2019-07" db="EMBL/GenBank/DDBJ databases">
        <title>Whole genome shotgun sequence of Cellulomonas hominis NBRC 16055.</title>
        <authorList>
            <person name="Hosoyama A."/>
            <person name="Uohara A."/>
            <person name="Ohji S."/>
            <person name="Ichikawa N."/>
        </authorList>
    </citation>
    <scope>NUCLEOTIDE SEQUENCE [LARGE SCALE GENOMIC DNA]</scope>
    <source>
        <strain evidence="4 6">NBRC 16055</strain>
    </source>
</reference>
<keyword evidence="1" id="KW-1133">Transmembrane helix</keyword>
<dbReference type="GO" id="GO:0005737">
    <property type="term" value="C:cytoplasm"/>
    <property type="evidence" value="ECO:0007669"/>
    <property type="project" value="TreeGrafter"/>
</dbReference>
<dbReference type="Proteomes" id="UP000564629">
    <property type="component" value="Unassembled WGS sequence"/>
</dbReference>
<feature type="domain" description="Ketopantoate reductase N-terminal" evidence="2">
    <location>
        <begin position="24"/>
        <end position="178"/>
    </location>
</feature>
<keyword evidence="1" id="KW-0812">Transmembrane</keyword>